<evidence type="ECO:0000259" key="1">
    <source>
        <dbReference type="Pfam" id="PF02027"/>
    </source>
</evidence>
<evidence type="ECO:0000313" key="3">
    <source>
        <dbReference type="Proteomes" id="UP000054477"/>
    </source>
</evidence>
<accession>A0A0C9Y379</accession>
<organism evidence="2 3">
    <name type="scientific">Laccaria amethystina LaAM-08-1</name>
    <dbReference type="NCBI Taxonomy" id="1095629"/>
    <lineage>
        <taxon>Eukaryota</taxon>
        <taxon>Fungi</taxon>
        <taxon>Dikarya</taxon>
        <taxon>Basidiomycota</taxon>
        <taxon>Agaricomycotina</taxon>
        <taxon>Agaricomycetes</taxon>
        <taxon>Agaricomycetidae</taxon>
        <taxon>Agaricales</taxon>
        <taxon>Agaricineae</taxon>
        <taxon>Hydnangiaceae</taxon>
        <taxon>Laccaria</taxon>
    </lineage>
</organism>
<dbReference type="InterPro" id="IPR006064">
    <property type="entry name" value="Glycosidase"/>
</dbReference>
<reference evidence="3" key="2">
    <citation type="submission" date="2015-01" db="EMBL/GenBank/DDBJ databases">
        <title>Evolutionary Origins and Diversification of the Mycorrhizal Mutualists.</title>
        <authorList>
            <consortium name="DOE Joint Genome Institute"/>
            <consortium name="Mycorrhizal Genomics Consortium"/>
            <person name="Kohler A."/>
            <person name="Kuo A."/>
            <person name="Nagy L.G."/>
            <person name="Floudas D."/>
            <person name="Copeland A."/>
            <person name="Barry K.W."/>
            <person name="Cichocki N."/>
            <person name="Veneault-Fourrey C."/>
            <person name="LaButti K."/>
            <person name="Lindquist E.A."/>
            <person name="Lipzen A."/>
            <person name="Lundell T."/>
            <person name="Morin E."/>
            <person name="Murat C."/>
            <person name="Riley R."/>
            <person name="Ohm R."/>
            <person name="Sun H."/>
            <person name="Tunlid A."/>
            <person name="Henrissat B."/>
            <person name="Grigoriev I.V."/>
            <person name="Hibbett D.S."/>
            <person name="Martin F."/>
        </authorList>
    </citation>
    <scope>NUCLEOTIDE SEQUENCE [LARGE SCALE GENOMIC DNA]</scope>
    <source>
        <strain evidence="3">LaAM-08-1</strain>
    </source>
</reference>
<dbReference type="Proteomes" id="UP000054477">
    <property type="component" value="Unassembled WGS sequence"/>
</dbReference>
<reference evidence="2 3" key="1">
    <citation type="submission" date="2014-04" db="EMBL/GenBank/DDBJ databases">
        <authorList>
            <consortium name="DOE Joint Genome Institute"/>
            <person name="Kuo A."/>
            <person name="Kohler A."/>
            <person name="Nagy L.G."/>
            <person name="Floudas D."/>
            <person name="Copeland A."/>
            <person name="Barry K.W."/>
            <person name="Cichocki N."/>
            <person name="Veneault-Fourrey C."/>
            <person name="LaButti K."/>
            <person name="Lindquist E.A."/>
            <person name="Lipzen A."/>
            <person name="Lundell T."/>
            <person name="Morin E."/>
            <person name="Murat C."/>
            <person name="Sun H."/>
            <person name="Tunlid A."/>
            <person name="Henrissat B."/>
            <person name="Grigoriev I.V."/>
            <person name="Hibbett D.S."/>
            <person name="Martin F."/>
            <person name="Nordberg H.P."/>
            <person name="Cantor M.N."/>
            <person name="Hua S.X."/>
        </authorList>
    </citation>
    <scope>NUCLEOTIDE SEQUENCE [LARGE SCALE GENOMIC DNA]</scope>
    <source>
        <strain evidence="2 3">LaAM-08-1</strain>
    </source>
</reference>
<dbReference type="OrthoDB" id="3101604at2759"/>
<evidence type="ECO:0000313" key="2">
    <source>
        <dbReference type="EMBL" id="KIK02568.1"/>
    </source>
</evidence>
<keyword evidence="3" id="KW-1185">Reference proteome</keyword>
<dbReference type="AlphaFoldDB" id="A0A0C9Y379"/>
<dbReference type="Pfam" id="PF02027">
    <property type="entry name" value="RolB_RolC"/>
    <property type="match status" value="1"/>
</dbReference>
<gene>
    <name evidence="2" type="ORF">K443DRAFT_516060</name>
</gene>
<protein>
    <recommendedName>
        <fullName evidence="1">Cytokinin glycosidase domain-containing protein</fullName>
    </recommendedName>
</protein>
<feature type="domain" description="Cytokinin glycosidase" evidence="1">
    <location>
        <begin position="9"/>
        <end position="106"/>
    </location>
</feature>
<dbReference type="EMBL" id="KN838591">
    <property type="protein sequence ID" value="KIK02568.1"/>
    <property type="molecule type" value="Genomic_DNA"/>
</dbReference>
<proteinExistence type="predicted"/>
<dbReference type="HOGENOM" id="CLU_1875769_0_0_1"/>
<name>A0A0C9Y379_9AGAR</name>
<sequence length="136" mass="15631">MPHVKVLPPQPFTPIDLTGITNPVELEAMLEYAQHCYQRHVKNIRDSQVNWATLMLPFLNDPADAPTLTIAQRAIKQKELMPRYEPFGEKRYEPGQPQDTIHEIRDIRKKCTCDIGVCRRDSVGSAIESPLKYSSW</sequence>